<evidence type="ECO:0000313" key="7">
    <source>
        <dbReference type="Proteomes" id="UP001172684"/>
    </source>
</evidence>
<keyword evidence="3" id="KW-0862">Zinc</keyword>
<dbReference type="PANTHER" id="PTHR33337">
    <property type="entry name" value="GFA DOMAIN-CONTAINING PROTEIN"/>
    <property type="match status" value="1"/>
</dbReference>
<dbReference type="InterPro" id="IPR011057">
    <property type="entry name" value="Mss4-like_sf"/>
</dbReference>
<keyword evidence="4" id="KW-0456">Lyase</keyword>
<feature type="domain" description="CENP-V/GFA" evidence="5">
    <location>
        <begin position="9"/>
        <end position="122"/>
    </location>
</feature>
<evidence type="ECO:0000256" key="4">
    <source>
        <dbReference type="ARBA" id="ARBA00023239"/>
    </source>
</evidence>
<dbReference type="InterPro" id="IPR006913">
    <property type="entry name" value="CENP-V/GFA"/>
</dbReference>
<gene>
    <name evidence="6" type="ORF">H2201_006258</name>
</gene>
<evidence type="ECO:0000313" key="6">
    <source>
        <dbReference type="EMBL" id="KAJ9661969.1"/>
    </source>
</evidence>
<dbReference type="PANTHER" id="PTHR33337:SF33">
    <property type="entry name" value="CENP-V_GFA DOMAIN-CONTAINING PROTEIN"/>
    <property type="match status" value="1"/>
</dbReference>
<dbReference type="SUPFAM" id="SSF51316">
    <property type="entry name" value="Mss4-like"/>
    <property type="match status" value="1"/>
</dbReference>
<comment type="caution">
    <text evidence="6">The sequence shown here is derived from an EMBL/GenBank/DDBJ whole genome shotgun (WGS) entry which is preliminary data.</text>
</comment>
<sequence length="175" mass="19723">MATSTGFPAEGGCDCGHIRYRMETPPIMCHACHCTWCQRETGSAFVLNATIELSRYTNLGADPILTKIPSATDKGQCIARCPKCYIAVWSVYGGNSDMPWRSVRVGTLDDPNVCPPQCHIYTSTKQKWLKLQDGLPEHAEEYDREKHWDNESLERMAKLQEEIQKLSKEGKNVSL</sequence>
<organism evidence="6 7">
    <name type="scientific">Coniosporium apollinis</name>
    <dbReference type="NCBI Taxonomy" id="61459"/>
    <lineage>
        <taxon>Eukaryota</taxon>
        <taxon>Fungi</taxon>
        <taxon>Dikarya</taxon>
        <taxon>Ascomycota</taxon>
        <taxon>Pezizomycotina</taxon>
        <taxon>Dothideomycetes</taxon>
        <taxon>Dothideomycetes incertae sedis</taxon>
        <taxon>Coniosporium</taxon>
    </lineage>
</organism>
<protein>
    <recommendedName>
        <fullName evidence="5">CENP-V/GFA domain-containing protein</fullName>
    </recommendedName>
</protein>
<proteinExistence type="inferred from homology"/>
<dbReference type="Pfam" id="PF04828">
    <property type="entry name" value="GFA"/>
    <property type="match status" value="1"/>
</dbReference>
<dbReference type="EMBL" id="JAPDRL010000053">
    <property type="protein sequence ID" value="KAJ9661969.1"/>
    <property type="molecule type" value="Genomic_DNA"/>
</dbReference>
<dbReference type="Proteomes" id="UP001172684">
    <property type="component" value="Unassembled WGS sequence"/>
</dbReference>
<dbReference type="PROSITE" id="PS51891">
    <property type="entry name" value="CENP_V_GFA"/>
    <property type="match status" value="1"/>
</dbReference>
<evidence type="ECO:0000259" key="5">
    <source>
        <dbReference type="PROSITE" id="PS51891"/>
    </source>
</evidence>
<dbReference type="Gene3D" id="3.90.1590.10">
    <property type="entry name" value="glutathione-dependent formaldehyde- activating enzyme (gfa)"/>
    <property type="match status" value="1"/>
</dbReference>
<evidence type="ECO:0000256" key="3">
    <source>
        <dbReference type="ARBA" id="ARBA00022833"/>
    </source>
</evidence>
<evidence type="ECO:0000256" key="1">
    <source>
        <dbReference type="ARBA" id="ARBA00005495"/>
    </source>
</evidence>
<accession>A0ABQ9NML2</accession>
<evidence type="ECO:0000256" key="2">
    <source>
        <dbReference type="ARBA" id="ARBA00022723"/>
    </source>
</evidence>
<keyword evidence="2" id="KW-0479">Metal-binding</keyword>
<name>A0ABQ9NML2_9PEZI</name>
<reference evidence="6" key="1">
    <citation type="submission" date="2022-10" db="EMBL/GenBank/DDBJ databases">
        <title>Culturing micro-colonial fungi from biological soil crusts in the Mojave desert and describing Neophaeococcomyces mojavensis, and introducing the new genera and species Taxawa tesnikishii.</title>
        <authorList>
            <person name="Kurbessoian T."/>
            <person name="Stajich J.E."/>
        </authorList>
    </citation>
    <scope>NUCLEOTIDE SEQUENCE</scope>
    <source>
        <strain evidence="6">TK_1</strain>
    </source>
</reference>
<keyword evidence="7" id="KW-1185">Reference proteome</keyword>
<comment type="similarity">
    <text evidence="1">Belongs to the Gfa family.</text>
</comment>